<organism evidence="2 3">
    <name type="scientific">Nicoletella semolina</name>
    <dbReference type="NCBI Taxonomy" id="271160"/>
    <lineage>
        <taxon>Bacteria</taxon>
        <taxon>Pseudomonadati</taxon>
        <taxon>Pseudomonadota</taxon>
        <taxon>Gammaproteobacteria</taxon>
        <taxon>Pasteurellales</taxon>
        <taxon>Pasteurellaceae</taxon>
        <taxon>Nicoletella</taxon>
    </lineage>
</organism>
<dbReference type="SUPFAM" id="SSF55729">
    <property type="entry name" value="Acyl-CoA N-acyltransferases (Nat)"/>
    <property type="match status" value="1"/>
</dbReference>
<dbReference type="InterPro" id="IPR000182">
    <property type="entry name" value="GNAT_dom"/>
</dbReference>
<dbReference type="Pfam" id="PF13673">
    <property type="entry name" value="Acetyltransf_10"/>
    <property type="match status" value="1"/>
</dbReference>
<dbReference type="EMBL" id="SLXJ01000004">
    <property type="protein sequence ID" value="TCP17888.1"/>
    <property type="molecule type" value="Genomic_DNA"/>
</dbReference>
<gene>
    <name evidence="2" type="ORF">EV693_104119</name>
</gene>
<keyword evidence="2" id="KW-0808">Transferase</keyword>
<dbReference type="GO" id="GO:0016747">
    <property type="term" value="F:acyltransferase activity, transferring groups other than amino-acyl groups"/>
    <property type="evidence" value="ECO:0007669"/>
    <property type="project" value="InterPro"/>
</dbReference>
<feature type="domain" description="N-acetyltransferase" evidence="1">
    <location>
        <begin position="10"/>
        <end position="51"/>
    </location>
</feature>
<dbReference type="Proteomes" id="UP000295537">
    <property type="component" value="Unassembled WGS sequence"/>
</dbReference>
<evidence type="ECO:0000259" key="1">
    <source>
        <dbReference type="Pfam" id="PF13673"/>
    </source>
</evidence>
<evidence type="ECO:0000313" key="3">
    <source>
        <dbReference type="Proteomes" id="UP000295537"/>
    </source>
</evidence>
<name>A0A4R2NA65_9PAST</name>
<evidence type="ECO:0000313" key="2">
    <source>
        <dbReference type="EMBL" id="TCP17888.1"/>
    </source>
</evidence>
<reference evidence="2 3" key="1">
    <citation type="submission" date="2019-03" db="EMBL/GenBank/DDBJ databases">
        <title>Genomic Encyclopedia of Type Strains, Phase IV (KMG-IV): sequencing the most valuable type-strain genomes for metagenomic binning, comparative biology and taxonomic classification.</title>
        <authorList>
            <person name="Goeker M."/>
        </authorList>
    </citation>
    <scope>NUCLEOTIDE SEQUENCE [LARGE SCALE GENOMIC DNA]</scope>
    <source>
        <strain evidence="2 3">DSM 16380</strain>
    </source>
</reference>
<keyword evidence="3" id="KW-1185">Reference proteome</keyword>
<accession>A0A4R2NA65</accession>
<sequence length="134" mass="16147">MLQAVKFAKKSTNPIKIQAQSYLQGFYESLEFQTVSEIYLEDGIPHLDMVLDKSPFFRKKELGRFEKFAKICRCWRKKMTKIEQIREQQRQLQIQFKAWMEDKKTREVLTFQRPNGNIVRHYPDGHEEVIEYAK</sequence>
<comment type="caution">
    <text evidence="2">The sequence shown here is derived from an EMBL/GenBank/DDBJ whole genome shotgun (WGS) entry which is preliminary data.</text>
</comment>
<proteinExistence type="predicted"/>
<dbReference type="Gene3D" id="3.40.630.30">
    <property type="match status" value="1"/>
</dbReference>
<protein>
    <submittedName>
        <fullName evidence="2">Acetyltransferase (GNAT) family protein</fullName>
    </submittedName>
</protein>
<dbReference type="InterPro" id="IPR016181">
    <property type="entry name" value="Acyl_CoA_acyltransferase"/>
</dbReference>
<dbReference type="AlphaFoldDB" id="A0A4R2NA65"/>